<keyword evidence="7" id="KW-0812">Transmembrane</keyword>
<keyword evidence="2" id="KW-1003">Cell membrane</keyword>
<sequence length="288" mass="33920">MSAKQRVGGPIVKTLYTFYKIFGYKSVYYSLYFVVLYYFLFASNVRKALKKYYLKLGIKFTNKIFFKHLFNYALTTSDRFISKANPEDYTFLYKDRKVLLEDVKNGALIVSNHFGGWATASNYFNVENVKINVVMNEAMIKNAKEFEELLNKKNQDCVKIIDISKGSLATSIAIGNALLENESVAFMGDRALNEKYEYCLDFFNEKAYFNKNPFLIAYKTNKPIIVLFVILKNTREYELLYKRIQLDKTKKEDVAIDIAMKQYVKALTNILKEYPLQWFNFYDFWEKK</sequence>
<dbReference type="GO" id="GO:0005886">
    <property type="term" value="C:plasma membrane"/>
    <property type="evidence" value="ECO:0007669"/>
    <property type="project" value="UniProtKB-SubCell"/>
</dbReference>
<dbReference type="GO" id="GO:0016746">
    <property type="term" value="F:acyltransferase activity"/>
    <property type="evidence" value="ECO:0007669"/>
    <property type="project" value="UniProtKB-KW"/>
</dbReference>
<reference evidence="8 9" key="1">
    <citation type="submission" date="2017-09" db="EMBL/GenBank/DDBJ databases">
        <title>Genomics of the genus Arcobacter.</title>
        <authorList>
            <person name="Perez-Cataluna A."/>
            <person name="Figueras M.J."/>
            <person name="Salas-Masso N."/>
        </authorList>
    </citation>
    <scope>NUCLEOTIDE SEQUENCE [LARGE SCALE GENOMIC DNA]</scope>
    <source>
        <strain evidence="8 9">CECT 7386</strain>
    </source>
</reference>
<gene>
    <name evidence="8" type="ORF">CP985_08125</name>
</gene>
<dbReference type="InterPro" id="IPR004960">
    <property type="entry name" value="LipA_acyltrans"/>
</dbReference>
<dbReference type="GO" id="GO:0009247">
    <property type="term" value="P:glycolipid biosynthetic process"/>
    <property type="evidence" value="ECO:0007669"/>
    <property type="project" value="UniProtKB-ARBA"/>
</dbReference>
<keyword evidence="4" id="KW-0808">Transferase</keyword>
<dbReference type="Pfam" id="PF03279">
    <property type="entry name" value="Lip_A_acyltrans"/>
    <property type="match status" value="1"/>
</dbReference>
<evidence type="ECO:0000313" key="9">
    <source>
        <dbReference type="Proteomes" id="UP000290092"/>
    </source>
</evidence>
<protein>
    <submittedName>
        <fullName evidence="8">Lipid A biosynthesis acyltransferase</fullName>
    </submittedName>
</protein>
<keyword evidence="6 8" id="KW-0012">Acyltransferase</keyword>
<comment type="caution">
    <text evidence="8">The sequence shown here is derived from an EMBL/GenBank/DDBJ whole genome shotgun (WGS) entry which is preliminary data.</text>
</comment>
<keyword evidence="5 7" id="KW-0472">Membrane</keyword>
<dbReference type="Proteomes" id="UP000290092">
    <property type="component" value="Unassembled WGS sequence"/>
</dbReference>
<dbReference type="EMBL" id="NXID01000027">
    <property type="protein sequence ID" value="RXK15489.1"/>
    <property type="molecule type" value="Genomic_DNA"/>
</dbReference>
<dbReference type="PANTHER" id="PTHR30606:SF10">
    <property type="entry name" value="PHOSPHATIDYLINOSITOL MANNOSIDE ACYLTRANSFERASE"/>
    <property type="match status" value="1"/>
</dbReference>
<keyword evidence="9" id="KW-1185">Reference proteome</keyword>
<evidence type="ECO:0000256" key="4">
    <source>
        <dbReference type="ARBA" id="ARBA00022679"/>
    </source>
</evidence>
<dbReference type="RefSeq" id="WP_114840750.1">
    <property type="nucleotide sequence ID" value="NZ_CP031219.1"/>
</dbReference>
<feature type="transmembrane region" description="Helical" evidence="7">
    <location>
        <begin position="27"/>
        <end position="45"/>
    </location>
</feature>
<evidence type="ECO:0000256" key="6">
    <source>
        <dbReference type="ARBA" id="ARBA00023315"/>
    </source>
</evidence>
<name>A0AAX2AEN7_9BACT</name>
<evidence type="ECO:0000313" key="8">
    <source>
        <dbReference type="EMBL" id="RXK15489.1"/>
    </source>
</evidence>
<evidence type="ECO:0000256" key="7">
    <source>
        <dbReference type="SAM" id="Phobius"/>
    </source>
</evidence>
<proteinExistence type="predicted"/>
<evidence type="ECO:0000256" key="3">
    <source>
        <dbReference type="ARBA" id="ARBA00022519"/>
    </source>
</evidence>
<accession>A0AAX2AEN7</accession>
<keyword evidence="7" id="KW-1133">Transmembrane helix</keyword>
<evidence type="ECO:0000256" key="1">
    <source>
        <dbReference type="ARBA" id="ARBA00004533"/>
    </source>
</evidence>
<dbReference type="AlphaFoldDB" id="A0AAX2AEN7"/>
<organism evidence="8 9">
    <name type="scientific">Malaciobacter mytili LMG 24559</name>
    <dbReference type="NCBI Taxonomy" id="1032238"/>
    <lineage>
        <taxon>Bacteria</taxon>
        <taxon>Pseudomonadati</taxon>
        <taxon>Campylobacterota</taxon>
        <taxon>Epsilonproteobacteria</taxon>
        <taxon>Campylobacterales</taxon>
        <taxon>Arcobacteraceae</taxon>
        <taxon>Malaciobacter</taxon>
    </lineage>
</organism>
<evidence type="ECO:0000256" key="5">
    <source>
        <dbReference type="ARBA" id="ARBA00023136"/>
    </source>
</evidence>
<comment type="subcellular location">
    <subcellularLocation>
        <location evidence="1">Cell inner membrane</location>
    </subcellularLocation>
</comment>
<keyword evidence="3" id="KW-0997">Cell inner membrane</keyword>
<dbReference type="PANTHER" id="PTHR30606">
    <property type="entry name" value="LIPID A BIOSYNTHESIS LAUROYL ACYLTRANSFERASE"/>
    <property type="match status" value="1"/>
</dbReference>
<evidence type="ECO:0000256" key="2">
    <source>
        <dbReference type="ARBA" id="ARBA00022475"/>
    </source>
</evidence>
<dbReference type="CDD" id="cd07984">
    <property type="entry name" value="LPLAT_LABLAT-like"/>
    <property type="match status" value="1"/>
</dbReference>
<dbReference type="KEGG" id="amyt:AMYT_0239"/>